<accession>C7M0H6</accession>
<reference evidence="1 2" key="1">
    <citation type="journal article" date="2009" name="Stand. Genomic Sci.">
        <title>Complete genome sequence of Acidimicrobium ferrooxidans type strain (ICP).</title>
        <authorList>
            <person name="Clum A."/>
            <person name="Nolan M."/>
            <person name="Lang E."/>
            <person name="Glavina Del Rio T."/>
            <person name="Tice H."/>
            <person name="Copeland A."/>
            <person name="Cheng J.F."/>
            <person name="Lucas S."/>
            <person name="Chen F."/>
            <person name="Bruce D."/>
            <person name="Goodwin L."/>
            <person name="Pitluck S."/>
            <person name="Ivanova N."/>
            <person name="Mavrommatis K."/>
            <person name="Mikhailova N."/>
            <person name="Pati A."/>
            <person name="Chen A."/>
            <person name="Palaniappan K."/>
            <person name="Goker M."/>
            <person name="Spring S."/>
            <person name="Land M."/>
            <person name="Hauser L."/>
            <person name="Chang Y.J."/>
            <person name="Jeffries C.C."/>
            <person name="Chain P."/>
            <person name="Bristow J."/>
            <person name="Eisen J.A."/>
            <person name="Markowitz V."/>
            <person name="Hugenholtz P."/>
            <person name="Kyrpides N.C."/>
            <person name="Klenk H.P."/>
            <person name="Lapidus A."/>
        </authorList>
    </citation>
    <scope>NUCLEOTIDE SEQUENCE [LARGE SCALE GENOMIC DNA]</scope>
    <source>
        <strain evidence="2">DSM 10331 / JCM 15462 / NBRC 103882 / ICP</strain>
    </source>
</reference>
<evidence type="ECO:0000313" key="1">
    <source>
        <dbReference type="EMBL" id="ACU54484.1"/>
    </source>
</evidence>
<dbReference type="InterPro" id="IPR007511">
    <property type="entry name" value="DUF501"/>
</dbReference>
<dbReference type="eggNOG" id="COG1507">
    <property type="taxonomic scope" value="Bacteria"/>
</dbReference>
<protein>
    <recommendedName>
        <fullName evidence="3">DUF501 domain-containing protein</fullName>
    </recommendedName>
</protein>
<organism evidence="1 2">
    <name type="scientific">Acidimicrobium ferrooxidans (strain DSM 10331 / JCM 15462 / NBRC 103882 / ICP)</name>
    <dbReference type="NCBI Taxonomy" id="525909"/>
    <lineage>
        <taxon>Bacteria</taxon>
        <taxon>Bacillati</taxon>
        <taxon>Actinomycetota</taxon>
        <taxon>Acidimicrobiia</taxon>
        <taxon>Acidimicrobiales</taxon>
        <taxon>Acidimicrobiaceae</taxon>
        <taxon>Acidimicrobium</taxon>
    </lineage>
</organism>
<dbReference type="EMBL" id="CP001631">
    <property type="protein sequence ID" value="ACU54484.1"/>
    <property type="molecule type" value="Genomic_DNA"/>
</dbReference>
<dbReference type="Pfam" id="PF04417">
    <property type="entry name" value="DUF501"/>
    <property type="match status" value="2"/>
</dbReference>
<dbReference type="KEGG" id="afo:Afer_1562"/>
<evidence type="ECO:0008006" key="3">
    <source>
        <dbReference type="Google" id="ProtNLM"/>
    </source>
</evidence>
<dbReference type="AlphaFoldDB" id="C7M0H6"/>
<evidence type="ECO:0000313" key="2">
    <source>
        <dbReference type="Proteomes" id="UP000000771"/>
    </source>
</evidence>
<sequence>MVREEDEAWVSDQLGRLPSIPYTVAARSREGWPIVIELAEYDRQGRPQSNWFWLVDRRLVQAVARVEARRGVRRAEELVDPRALELAQHAHASARRHVPHPRIAGARAGVKCLHAHLALWLAGGFSPVGVWTAAAVVALDPSLAELLTDVEA</sequence>
<gene>
    <name evidence="1" type="ordered locus">Afer_1562</name>
</gene>
<dbReference type="Proteomes" id="UP000000771">
    <property type="component" value="Chromosome"/>
</dbReference>
<dbReference type="HOGENOM" id="CLU_1718380_0_0_11"/>
<keyword evidence="2" id="KW-1185">Reference proteome</keyword>
<proteinExistence type="predicted"/>
<dbReference type="STRING" id="525909.Afer_1562"/>
<name>C7M0H6_ACIFD</name>
<dbReference type="RefSeq" id="WP_015798963.1">
    <property type="nucleotide sequence ID" value="NC_013124.1"/>
</dbReference>